<dbReference type="PROSITE" id="PS50999">
    <property type="entry name" value="COX2_TM"/>
    <property type="match status" value="1"/>
</dbReference>
<dbReference type="InterPro" id="IPR011759">
    <property type="entry name" value="Cyt_c_oxidase_su2_TM_dom"/>
</dbReference>
<dbReference type="Gene3D" id="2.60.40.420">
    <property type="entry name" value="Cupredoxins - blue copper proteins"/>
    <property type="match status" value="1"/>
</dbReference>
<feature type="domain" description="Cytochrome oxidase subunit II copper A binding" evidence="17">
    <location>
        <begin position="123"/>
        <end position="235"/>
    </location>
</feature>
<dbReference type="GO" id="GO:0009486">
    <property type="term" value="F:cytochrome bo3 ubiquinol oxidase activity"/>
    <property type="evidence" value="ECO:0007669"/>
    <property type="project" value="InterPro"/>
</dbReference>
<proteinExistence type="inferred from homology"/>
<dbReference type="InterPro" id="IPR034227">
    <property type="entry name" value="CuRO_UO_II"/>
</dbReference>
<dbReference type="AlphaFoldDB" id="A0A2A3MDW3"/>
<dbReference type="GO" id="GO:0016682">
    <property type="term" value="F:oxidoreductase activity, acting on diphenols and related substances as donors, oxygen as acceptor"/>
    <property type="evidence" value="ECO:0007669"/>
    <property type="project" value="InterPro"/>
</dbReference>
<dbReference type="InterPro" id="IPR045187">
    <property type="entry name" value="CcO_II"/>
</dbReference>
<evidence type="ECO:0000256" key="10">
    <source>
        <dbReference type="ARBA" id="ARBA00023002"/>
    </source>
</evidence>
<feature type="compositionally biased region" description="Basic and acidic residues" evidence="15">
    <location>
        <begin position="286"/>
        <end position="300"/>
    </location>
</feature>
<dbReference type="PANTHER" id="PTHR22888:SF18">
    <property type="entry name" value="CYTOCHROME BO(3) UBIQUINOL OXIDASE SUBUNIT 2"/>
    <property type="match status" value="1"/>
</dbReference>
<evidence type="ECO:0000256" key="7">
    <source>
        <dbReference type="ARBA" id="ARBA00022729"/>
    </source>
</evidence>
<evidence type="ECO:0000259" key="18">
    <source>
        <dbReference type="PROSITE" id="PS50999"/>
    </source>
</evidence>
<dbReference type="GO" id="GO:0004129">
    <property type="term" value="F:cytochrome-c oxidase activity"/>
    <property type="evidence" value="ECO:0007669"/>
    <property type="project" value="UniProtKB-UniRule"/>
</dbReference>
<evidence type="ECO:0000256" key="6">
    <source>
        <dbReference type="ARBA" id="ARBA00022692"/>
    </source>
</evidence>
<dbReference type="InterPro" id="IPR006333">
    <property type="entry name" value="Cyt_o_ubiquinol_oxidase_su2"/>
</dbReference>
<evidence type="ECO:0000256" key="1">
    <source>
        <dbReference type="ARBA" id="ARBA00004651"/>
    </source>
</evidence>
<dbReference type="FunFam" id="1.10.287.90:FF:000002">
    <property type="entry name" value="Ubiquinol oxidase subunit 2"/>
    <property type="match status" value="1"/>
</dbReference>
<dbReference type="InterPro" id="IPR002429">
    <property type="entry name" value="CcO_II-like_C"/>
</dbReference>
<comment type="caution">
    <text evidence="19">The sequence shown here is derived from an EMBL/GenBank/DDBJ whole genome shotgun (WGS) entry which is preliminary data.</text>
</comment>
<dbReference type="Gene3D" id="1.10.287.90">
    <property type="match status" value="1"/>
</dbReference>
<evidence type="ECO:0000256" key="8">
    <source>
        <dbReference type="ARBA" id="ARBA00022982"/>
    </source>
</evidence>
<feature type="transmembrane region" description="Helical" evidence="16">
    <location>
        <begin position="41"/>
        <end position="66"/>
    </location>
</feature>
<gene>
    <name evidence="19" type="primary">cyoA</name>
    <name evidence="19" type="ORF">CNQ84_16785</name>
</gene>
<protein>
    <recommendedName>
        <fullName evidence="14">Ubiquinol oxidase subunit 2</fullName>
    </recommendedName>
</protein>
<dbReference type="CDD" id="cd04212">
    <property type="entry name" value="CuRO_UO_II"/>
    <property type="match status" value="1"/>
</dbReference>
<sequence>MNPKQITSLLKRLAWLPLLMLSGCKMVLLDPKGQVGVDEKSLIITATLLMLIVVIPVIVMTLVFAWKYRASNTKATYRPNWSHSTAIELVVWIIPCVIVAILGTITWKTTHELDPYRPLDSDVKPIEVQVVSLDWKWLFIYPEQGIATVNELAFPVDTPVNFKITSQSAMNSFFIPALGSQIYSMAGMQTKLHLIANHEGSYDGFSANLSGEGFSDMKFQAIATDEQGFNDWVSQVKANAETLDLNSYPTLAAPSKADPVRYYGSVSPILYETILMQYHNGGKHAAGHEDHAGHAGHDADAGAEMAGMPMNAAEETH</sequence>
<evidence type="ECO:0000256" key="13">
    <source>
        <dbReference type="ARBA" id="ARBA00023288"/>
    </source>
</evidence>
<comment type="similarity">
    <text evidence="2 14">Belongs to the cytochrome c oxidase subunit 2 family.</text>
</comment>
<dbReference type="InterPro" id="IPR036257">
    <property type="entry name" value="Cyt_c_oxidase_su2_TM_sf"/>
</dbReference>
<dbReference type="EMBL" id="NTMR01000026">
    <property type="protein sequence ID" value="PBK02983.1"/>
    <property type="molecule type" value="Genomic_DNA"/>
</dbReference>
<evidence type="ECO:0000256" key="14">
    <source>
        <dbReference type="PIRNR" id="PIRNR000292"/>
    </source>
</evidence>
<dbReference type="Pfam" id="PF06481">
    <property type="entry name" value="COX_ARM"/>
    <property type="match status" value="1"/>
</dbReference>
<dbReference type="GO" id="GO:0005507">
    <property type="term" value="F:copper ion binding"/>
    <property type="evidence" value="ECO:0007669"/>
    <property type="project" value="InterPro"/>
</dbReference>
<evidence type="ECO:0000256" key="3">
    <source>
        <dbReference type="ARBA" id="ARBA00022448"/>
    </source>
</evidence>
<feature type="region of interest" description="Disordered" evidence="15">
    <location>
        <begin position="282"/>
        <end position="302"/>
    </location>
</feature>
<dbReference type="InterPro" id="IPR008972">
    <property type="entry name" value="Cupredoxin"/>
</dbReference>
<evidence type="ECO:0000256" key="11">
    <source>
        <dbReference type="ARBA" id="ARBA00023136"/>
    </source>
</evidence>
<dbReference type="GO" id="GO:0042773">
    <property type="term" value="P:ATP synthesis coupled electron transport"/>
    <property type="evidence" value="ECO:0007669"/>
    <property type="project" value="TreeGrafter"/>
</dbReference>
<accession>A0A2A3MDW3</accession>
<dbReference type="Proteomes" id="UP000242313">
    <property type="component" value="Unassembled WGS sequence"/>
</dbReference>
<dbReference type="PIRSF" id="PIRSF000292">
    <property type="entry name" value="Ubi_od_II"/>
    <property type="match status" value="1"/>
</dbReference>
<evidence type="ECO:0000256" key="5">
    <source>
        <dbReference type="ARBA" id="ARBA00022660"/>
    </source>
</evidence>
<organism evidence="19 20">
    <name type="scientific">Pseudomonas abyssi</name>
    <dbReference type="NCBI Taxonomy" id="170540"/>
    <lineage>
        <taxon>Bacteria</taxon>
        <taxon>Pseudomonadati</taxon>
        <taxon>Pseudomonadota</taxon>
        <taxon>Gammaproteobacteria</taxon>
        <taxon>Pseudomonadales</taxon>
        <taxon>Pseudomonadaceae</taxon>
        <taxon>Pseudomonas</taxon>
    </lineage>
</organism>
<feature type="transmembrane region" description="Helical" evidence="16">
    <location>
        <begin position="86"/>
        <end position="107"/>
    </location>
</feature>
<keyword evidence="11 14" id="KW-0472">Membrane</keyword>
<comment type="subcellular location">
    <subcellularLocation>
        <location evidence="1">Cell membrane</location>
        <topology evidence="1">Multi-pass membrane protein</topology>
    </subcellularLocation>
</comment>
<dbReference type="PROSITE" id="PS50857">
    <property type="entry name" value="COX2_CUA"/>
    <property type="match status" value="1"/>
</dbReference>
<reference evidence="19 20" key="1">
    <citation type="submission" date="2017-09" db="EMBL/GenBank/DDBJ databases">
        <title>Pseudomonas abyssi sp. nov. isolated from Abyssopelagic Water.</title>
        <authorList>
            <person name="Wei Y."/>
        </authorList>
    </citation>
    <scope>NUCLEOTIDE SEQUENCE [LARGE SCALE GENOMIC DNA]</scope>
    <source>
        <strain evidence="19 20">MT5</strain>
    </source>
</reference>
<evidence type="ECO:0000256" key="4">
    <source>
        <dbReference type="ARBA" id="ARBA00022475"/>
    </source>
</evidence>
<keyword evidence="20" id="KW-1185">Reference proteome</keyword>
<keyword evidence="7" id="KW-0732">Signal</keyword>
<keyword evidence="13" id="KW-0449">Lipoprotein</keyword>
<dbReference type="SUPFAM" id="SSF49503">
    <property type="entry name" value="Cupredoxins"/>
    <property type="match status" value="1"/>
</dbReference>
<keyword evidence="3 14" id="KW-0813">Transport</keyword>
<dbReference type="InterPro" id="IPR010514">
    <property type="entry name" value="COX_ARM"/>
</dbReference>
<evidence type="ECO:0000256" key="2">
    <source>
        <dbReference type="ARBA" id="ARBA00007866"/>
    </source>
</evidence>
<keyword evidence="4 14" id="KW-1003">Cell membrane</keyword>
<keyword evidence="5 14" id="KW-0679">Respiratory chain</keyword>
<keyword evidence="10 14" id="KW-0560">Oxidoreductase</keyword>
<keyword evidence="12" id="KW-0564">Palmitate</keyword>
<evidence type="ECO:0000313" key="19">
    <source>
        <dbReference type="EMBL" id="PBK02983.1"/>
    </source>
</evidence>
<name>A0A2A3MDW3_9PSED</name>
<dbReference type="PANTHER" id="PTHR22888">
    <property type="entry name" value="CYTOCHROME C OXIDASE, SUBUNIT II"/>
    <property type="match status" value="1"/>
</dbReference>
<evidence type="ECO:0000256" key="9">
    <source>
        <dbReference type="ARBA" id="ARBA00022989"/>
    </source>
</evidence>
<dbReference type="Pfam" id="PF00116">
    <property type="entry name" value="COX2"/>
    <property type="match status" value="1"/>
</dbReference>
<dbReference type="GO" id="GO:0005886">
    <property type="term" value="C:plasma membrane"/>
    <property type="evidence" value="ECO:0007669"/>
    <property type="project" value="UniProtKB-SubCell"/>
</dbReference>
<dbReference type="RefSeq" id="WP_096005989.1">
    <property type="nucleotide sequence ID" value="NZ_NTMR01000026.1"/>
</dbReference>
<evidence type="ECO:0000313" key="20">
    <source>
        <dbReference type="Proteomes" id="UP000242313"/>
    </source>
</evidence>
<keyword evidence="9 16" id="KW-1133">Transmembrane helix</keyword>
<dbReference type="NCBIfam" id="TIGR01433">
    <property type="entry name" value="CyoA"/>
    <property type="match status" value="1"/>
</dbReference>
<evidence type="ECO:0000259" key="17">
    <source>
        <dbReference type="PROSITE" id="PS50857"/>
    </source>
</evidence>
<keyword evidence="6 16" id="KW-0812">Transmembrane</keyword>
<feature type="domain" description="Cytochrome oxidase subunit II transmembrane region profile" evidence="18">
    <location>
        <begin position="20"/>
        <end position="117"/>
    </location>
</feature>
<dbReference type="PROSITE" id="PS51257">
    <property type="entry name" value="PROKAR_LIPOPROTEIN"/>
    <property type="match status" value="1"/>
</dbReference>
<evidence type="ECO:0000256" key="12">
    <source>
        <dbReference type="ARBA" id="ARBA00023139"/>
    </source>
</evidence>
<feature type="transmembrane region" description="Helical" evidence="16">
    <location>
        <begin position="12"/>
        <end position="29"/>
    </location>
</feature>
<dbReference type="SUPFAM" id="SSF81464">
    <property type="entry name" value="Cytochrome c oxidase subunit II-like, transmembrane region"/>
    <property type="match status" value="1"/>
</dbReference>
<keyword evidence="8 14" id="KW-0249">Electron transport</keyword>
<evidence type="ECO:0000256" key="15">
    <source>
        <dbReference type="SAM" id="MobiDB-lite"/>
    </source>
</evidence>
<evidence type="ECO:0000256" key="16">
    <source>
        <dbReference type="SAM" id="Phobius"/>
    </source>
</evidence>